<accession>A0A9D4Y5L5</accession>
<evidence type="ECO:0000256" key="1">
    <source>
        <dbReference type="ARBA" id="ARBA00004141"/>
    </source>
</evidence>
<gene>
    <name evidence="5" type="ORF">KIW84_020159</name>
</gene>
<evidence type="ECO:0000256" key="4">
    <source>
        <dbReference type="ARBA" id="ARBA00023136"/>
    </source>
</evidence>
<dbReference type="Gramene" id="Psat02G0015900-T1">
    <property type="protein sequence ID" value="KAI5432747.1"/>
    <property type="gene ID" value="KIW84_020159"/>
</dbReference>
<dbReference type="Gene3D" id="1.20.1560.10">
    <property type="entry name" value="ABC transporter type 1, transmembrane domain"/>
    <property type="match status" value="1"/>
</dbReference>
<comment type="subcellular location">
    <subcellularLocation>
        <location evidence="1">Membrane</location>
        <topology evidence="1">Multi-pass membrane protein</topology>
    </subcellularLocation>
</comment>
<organism evidence="5 6">
    <name type="scientific">Pisum sativum</name>
    <name type="common">Garden pea</name>
    <name type="synonym">Lathyrus oleraceus</name>
    <dbReference type="NCBI Taxonomy" id="3888"/>
    <lineage>
        <taxon>Eukaryota</taxon>
        <taxon>Viridiplantae</taxon>
        <taxon>Streptophyta</taxon>
        <taxon>Embryophyta</taxon>
        <taxon>Tracheophyta</taxon>
        <taxon>Spermatophyta</taxon>
        <taxon>Magnoliopsida</taxon>
        <taxon>eudicotyledons</taxon>
        <taxon>Gunneridae</taxon>
        <taxon>Pentapetalae</taxon>
        <taxon>rosids</taxon>
        <taxon>fabids</taxon>
        <taxon>Fabales</taxon>
        <taxon>Fabaceae</taxon>
        <taxon>Papilionoideae</taxon>
        <taxon>50 kb inversion clade</taxon>
        <taxon>NPAAA clade</taxon>
        <taxon>Hologalegina</taxon>
        <taxon>IRL clade</taxon>
        <taxon>Fabeae</taxon>
        <taxon>Lathyrus</taxon>
    </lineage>
</organism>
<dbReference type="PANTHER" id="PTHR24222">
    <property type="entry name" value="ABC TRANSPORTER B FAMILY"/>
    <property type="match status" value="1"/>
</dbReference>
<dbReference type="GO" id="GO:0005886">
    <property type="term" value="C:plasma membrane"/>
    <property type="evidence" value="ECO:0007669"/>
    <property type="project" value="TreeGrafter"/>
</dbReference>
<dbReference type="Proteomes" id="UP001058974">
    <property type="component" value="Chromosome 2"/>
</dbReference>
<keyword evidence="2" id="KW-0812">Transmembrane</keyword>
<dbReference type="Gene3D" id="3.40.50.300">
    <property type="entry name" value="P-loop containing nucleotide triphosphate hydrolases"/>
    <property type="match status" value="1"/>
</dbReference>
<keyword evidence="6" id="KW-1185">Reference proteome</keyword>
<evidence type="ECO:0000256" key="2">
    <source>
        <dbReference type="ARBA" id="ARBA00022692"/>
    </source>
</evidence>
<keyword evidence="4" id="KW-0472">Membrane</keyword>
<dbReference type="GO" id="GO:0042626">
    <property type="term" value="F:ATPase-coupled transmembrane transporter activity"/>
    <property type="evidence" value="ECO:0007669"/>
    <property type="project" value="TreeGrafter"/>
</dbReference>
<evidence type="ECO:0000313" key="6">
    <source>
        <dbReference type="Proteomes" id="UP001058974"/>
    </source>
</evidence>
<dbReference type="EMBL" id="JAMSHJ010000002">
    <property type="protein sequence ID" value="KAI5432747.1"/>
    <property type="molecule type" value="Genomic_DNA"/>
</dbReference>
<name>A0A9D4Y5L5_PEA</name>
<evidence type="ECO:0000313" key="5">
    <source>
        <dbReference type="EMBL" id="KAI5432747.1"/>
    </source>
</evidence>
<reference evidence="5 6" key="1">
    <citation type="journal article" date="2022" name="Nat. Genet.">
        <title>Improved pea reference genome and pan-genome highlight genomic features and evolutionary characteristics.</title>
        <authorList>
            <person name="Yang T."/>
            <person name="Liu R."/>
            <person name="Luo Y."/>
            <person name="Hu S."/>
            <person name="Wang D."/>
            <person name="Wang C."/>
            <person name="Pandey M.K."/>
            <person name="Ge S."/>
            <person name="Xu Q."/>
            <person name="Li N."/>
            <person name="Li G."/>
            <person name="Huang Y."/>
            <person name="Saxena R.K."/>
            <person name="Ji Y."/>
            <person name="Li M."/>
            <person name="Yan X."/>
            <person name="He Y."/>
            <person name="Liu Y."/>
            <person name="Wang X."/>
            <person name="Xiang C."/>
            <person name="Varshney R.K."/>
            <person name="Ding H."/>
            <person name="Gao S."/>
            <person name="Zong X."/>
        </authorList>
    </citation>
    <scope>NUCLEOTIDE SEQUENCE [LARGE SCALE GENOMIC DNA]</scope>
    <source>
        <strain evidence="5 6">cv. Zhongwan 6</strain>
    </source>
</reference>
<dbReference type="InterPro" id="IPR039421">
    <property type="entry name" value="Type_1_exporter"/>
</dbReference>
<dbReference type="InterPro" id="IPR036640">
    <property type="entry name" value="ABC1_TM_sf"/>
</dbReference>
<dbReference type="AlphaFoldDB" id="A0A9D4Y5L5"/>
<comment type="caution">
    <text evidence="5">The sequence shown here is derived from an EMBL/GenBank/DDBJ whole genome shotgun (WGS) entry which is preliminary data.</text>
</comment>
<dbReference type="GO" id="GO:0005524">
    <property type="term" value="F:ATP binding"/>
    <property type="evidence" value="ECO:0007669"/>
    <property type="project" value="InterPro"/>
</dbReference>
<dbReference type="InterPro" id="IPR027417">
    <property type="entry name" value="P-loop_NTPase"/>
</dbReference>
<dbReference type="PANTHER" id="PTHR24222:SF70">
    <property type="entry name" value="BRACHYTIC2"/>
    <property type="match status" value="1"/>
</dbReference>
<protein>
    <submittedName>
        <fullName evidence="5">Uncharacterized protein</fullName>
    </submittedName>
</protein>
<proteinExistence type="predicted"/>
<keyword evidence="3" id="KW-1133">Transmembrane helix</keyword>
<evidence type="ECO:0000256" key="3">
    <source>
        <dbReference type="ARBA" id="ARBA00022989"/>
    </source>
</evidence>
<sequence>MAAFTKARVAVAKIFRIIDHKLGIDRNSESGLELETVTGLVELKNVDFSYPSRPEVKILNDFSLNVPAVKNHSFTTPCKAIECTDGKGEPVKSLEPMSTPLGYVSTPSRLMSATPALKPPKRHLMTPGRQFCKITGQVG</sequence>